<feature type="transmembrane region" description="Helical" evidence="2">
    <location>
        <begin position="61"/>
        <end position="82"/>
    </location>
</feature>
<dbReference type="GO" id="GO:0016780">
    <property type="term" value="F:phosphotransferase activity, for other substituted phosphate groups"/>
    <property type="evidence" value="ECO:0007669"/>
    <property type="project" value="TreeGrafter"/>
</dbReference>
<accession>A0A3A8JKI9</accession>
<evidence type="ECO:0000256" key="2">
    <source>
        <dbReference type="SAM" id="Phobius"/>
    </source>
</evidence>
<evidence type="ECO:0000313" key="5">
    <source>
        <dbReference type="Proteomes" id="UP000268313"/>
    </source>
</evidence>
<dbReference type="PANTHER" id="PTHR30576:SF10">
    <property type="entry name" value="SLL5057 PROTEIN"/>
    <property type="match status" value="1"/>
</dbReference>
<feature type="domain" description="Bacterial sugar transferase" evidence="3">
    <location>
        <begin position="56"/>
        <end position="245"/>
    </location>
</feature>
<keyword evidence="5" id="KW-1185">Reference proteome</keyword>
<comment type="similarity">
    <text evidence="1">Belongs to the bacterial sugar transferase family.</text>
</comment>
<keyword evidence="2" id="KW-0472">Membrane</keyword>
<evidence type="ECO:0000256" key="1">
    <source>
        <dbReference type="ARBA" id="ARBA00006464"/>
    </source>
</evidence>
<evidence type="ECO:0000313" key="4">
    <source>
        <dbReference type="EMBL" id="RKG96219.1"/>
    </source>
</evidence>
<dbReference type="PANTHER" id="PTHR30576">
    <property type="entry name" value="COLANIC BIOSYNTHESIS UDP-GLUCOSE LIPID CARRIER TRANSFERASE"/>
    <property type="match status" value="1"/>
</dbReference>
<dbReference type="RefSeq" id="WP_120607194.1">
    <property type="nucleotide sequence ID" value="NZ_JABFJX010000084.1"/>
</dbReference>
<protein>
    <submittedName>
        <fullName evidence="4">Sugar transferase</fullName>
    </submittedName>
</protein>
<dbReference type="Pfam" id="PF02397">
    <property type="entry name" value="Bac_transf"/>
    <property type="match status" value="1"/>
</dbReference>
<dbReference type="OrthoDB" id="9808602at2"/>
<keyword evidence="2" id="KW-1133">Transmembrane helix</keyword>
<sequence length="251" mass="28550">MKTTSPCFITRPPSFPRNWDALPPALRGRAARMRARARRASRALALLSVELGPVLRRLIDILAVGLGLLLVSPLLLVTALAIKLDSRGPVLFRQERLGQHGRPFQMLKLRTMRLGADAEKARLATRVPGAVDRVRFKLRVDPRTTRVGRVLRKYSIDELPQLWNVLRGDMTLVGPRPALWMEVAKYRARELRRLEVRPGLTCLWQVEGRSDLSFERQVSLDLEYIDRVTPRQELRILARTIPAVLTGRGAY</sequence>
<dbReference type="InterPro" id="IPR003362">
    <property type="entry name" value="Bact_transf"/>
</dbReference>
<evidence type="ECO:0000259" key="3">
    <source>
        <dbReference type="Pfam" id="PF02397"/>
    </source>
</evidence>
<keyword evidence="2" id="KW-0812">Transmembrane</keyword>
<dbReference type="AlphaFoldDB" id="A0A3A8JKI9"/>
<reference evidence="5" key="1">
    <citation type="submission" date="2018-09" db="EMBL/GenBank/DDBJ databases">
        <authorList>
            <person name="Livingstone P.G."/>
            <person name="Whitworth D.E."/>
        </authorList>
    </citation>
    <scope>NUCLEOTIDE SEQUENCE [LARGE SCALE GENOMIC DNA]</scope>
    <source>
        <strain evidence="5">CA043D</strain>
    </source>
</reference>
<proteinExistence type="inferred from homology"/>
<organism evidence="4 5">
    <name type="scientific">Corallococcus carmarthensis</name>
    <dbReference type="NCBI Taxonomy" id="2316728"/>
    <lineage>
        <taxon>Bacteria</taxon>
        <taxon>Pseudomonadati</taxon>
        <taxon>Myxococcota</taxon>
        <taxon>Myxococcia</taxon>
        <taxon>Myxococcales</taxon>
        <taxon>Cystobacterineae</taxon>
        <taxon>Myxococcaceae</taxon>
        <taxon>Corallococcus</taxon>
    </lineage>
</organism>
<gene>
    <name evidence="4" type="ORF">D7X32_36755</name>
</gene>
<comment type="caution">
    <text evidence="4">The sequence shown here is derived from an EMBL/GenBank/DDBJ whole genome shotgun (WGS) entry which is preliminary data.</text>
</comment>
<name>A0A3A8JKI9_9BACT</name>
<keyword evidence="4" id="KW-0808">Transferase</keyword>
<dbReference type="Proteomes" id="UP000268313">
    <property type="component" value="Unassembled WGS sequence"/>
</dbReference>
<dbReference type="EMBL" id="RAWE01000223">
    <property type="protein sequence ID" value="RKG96219.1"/>
    <property type="molecule type" value="Genomic_DNA"/>
</dbReference>